<keyword evidence="3 9" id="KW-0479">Metal-binding</keyword>
<proteinExistence type="inferred from homology"/>
<dbReference type="Gene3D" id="2.20.25.10">
    <property type="match status" value="1"/>
</dbReference>
<dbReference type="SMART" id="SM00440">
    <property type="entry name" value="ZnF_C2C2"/>
    <property type="match status" value="1"/>
</dbReference>
<sequence>MLLFCPTCANMLTISKFPDTPNRNDQKYIGMNRFECRTCPYQYILERQYYERKEMKAKEVEDVVGGSQQWENSDKMQAQCPNEKCDGDMAFFYQLQIRSADEPMTTFYKCTKCKREWRE</sequence>
<keyword evidence="2 8" id="KW-0240">DNA-directed RNA polymerase</keyword>
<feature type="binding site" evidence="9">
    <location>
        <position position="85"/>
    </location>
    <ligand>
        <name>Zn(2+)</name>
        <dbReference type="ChEBI" id="CHEBI:29105"/>
        <label>2</label>
    </ligand>
</feature>
<feature type="binding site" evidence="9">
    <location>
        <position position="8"/>
    </location>
    <ligand>
        <name>Zn(2+)</name>
        <dbReference type="ChEBI" id="CHEBI:29105"/>
        <label>1</label>
    </ligand>
</feature>
<dbReference type="SMART" id="SM00661">
    <property type="entry name" value="RPOL9"/>
    <property type="match status" value="1"/>
</dbReference>
<evidence type="ECO:0000259" key="12">
    <source>
        <dbReference type="PROSITE" id="PS51133"/>
    </source>
</evidence>
<evidence type="ECO:0000256" key="6">
    <source>
        <dbReference type="ARBA" id="ARBA00023163"/>
    </source>
</evidence>
<feature type="binding site" evidence="9">
    <location>
        <position position="36"/>
    </location>
    <ligand>
        <name>Zn(2+)</name>
        <dbReference type="ChEBI" id="CHEBI:29105"/>
        <label>1</label>
    </ligand>
</feature>
<dbReference type="AlphaFoldDB" id="A0A6G1GX28"/>
<organism evidence="13 14">
    <name type="scientific">Aulographum hederae CBS 113979</name>
    <dbReference type="NCBI Taxonomy" id="1176131"/>
    <lineage>
        <taxon>Eukaryota</taxon>
        <taxon>Fungi</taxon>
        <taxon>Dikarya</taxon>
        <taxon>Ascomycota</taxon>
        <taxon>Pezizomycotina</taxon>
        <taxon>Dothideomycetes</taxon>
        <taxon>Pleosporomycetidae</taxon>
        <taxon>Aulographales</taxon>
        <taxon>Aulographaceae</taxon>
    </lineage>
</organism>
<name>A0A6G1GX28_9PEZI</name>
<feature type="domain" description="TFIIS-type" evidence="12">
    <location>
        <begin position="76"/>
        <end position="118"/>
    </location>
</feature>
<dbReference type="CDD" id="cd10509">
    <property type="entry name" value="Zn-ribbon_RPC11"/>
    <property type="match status" value="1"/>
</dbReference>
<protein>
    <recommendedName>
        <fullName evidence="8">DNA-directed RNA polymerase subunit</fullName>
    </recommendedName>
</protein>
<feature type="binding site" evidence="9">
    <location>
        <position position="113"/>
    </location>
    <ligand>
        <name>Zn(2+)</name>
        <dbReference type="ChEBI" id="CHEBI:29105"/>
        <label>2</label>
    </ligand>
</feature>
<evidence type="ECO:0000256" key="3">
    <source>
        <dbReference type="ARBA" id="ARBA00022723"/>
    </source>
</evidence>
<evidence type="ECO:0000256" key="9">
    <source>
        <dbReference type="PIRSR" id="PIRSR005586-1"/>
    </source>
</evidence>
<dbReference type="GO" id="GO:0005666">
    <property type="term" value="C:RNA polymerase III complex"/>
    <property type="evidence" value="ECO:0007669"/>
    <property type="project" value="TreeGrafter"/>
</dbReference>
<dbReference type="GO" id="GO:0003899">
    <property type="term" value="F:DNA-directed RNA polymerase activity"/>
    <property type="evidence" value="ECO:0007669"/>
    <property type="project" value="InterPro"/>
</dbReference>
<dbReference type="PANTHER" id="PTHR11239">
    <property type="entry name" value="DNA-DIRECTED RNA POLYMERASE"/>
    <property type="match status" value="1"/>
</dbReference>
<dbReference type="InterPro" id="IPR034014">
    <property type="entry name" value="Zn_ribbon_RPC11_C"/>
</dbReference>
<feature type="binding site" evidence="9">
    <location>
        <position position="5"/>
    </location>
    <ligand>
        <name>Zn(2+)</name>
        <dbReference type="ChEBI" id="CHEBI:29105"/>
        <label>1</label>
    </ligand>
</feature>
<dbReference type="InterPro" id="IPR012164">
    <property type="entry name" value="Rpa12/Rpb9/Rpc10/TFS"/>
</dbReference>
<gene>
    <name evidence="13" type="ORF">K402DRAFT_395003</name>
</gene>
<dbReference type="GO" id="GO:0006386">
    <property type="term" value="P:termination of RNA polymerase III transcription"/>
    <property type="evidence" value="ECO:0007669"/>
    <property type="project" value="UniProtKB-ARBA"/>
</dbReference>
<evidence type="ECO:0000256" key="1">
    <source>
        <dbReference type="ARBA" id="ARBA00004123"/>
    </source>
</evidence>
<feature type="binding site" evidence="9">
    <location>
        <position position="39"/>
    </location>
    <ligand>
        <name>Zn(2+)</name>
        <dbReference type="ChEBI" id="CHEBI:29105"/>
        <label>1</label>
    </ligand>
</feature>
<keyword evidence="7 8" id="KW-0539">Nucleus</keyword>
<comment type="subcellular location">
    <subcellularLocation>
        <location evidence="1 8">Nucleus</location>
    </subcellularLocation>
</comment>
<evidence type="ECO:0000313" key="13">
    <source>
        <dbReference type="EMBL" id="KAF1985309.1"/>
    </source>
</evidence>
<evidence type="ECO:0000256" key="11">
    <source>
        <dbReference type="RuleBase" id="RU003474"/>
    </source>
</evidence>
<dbReference type="GO" id="GO:0003676">
    <property type="term" value="F:nucleic acid binding"/>
    <property type="evidence" value="ECO:0007669"/>
    <property type="project" value="InterPro"/>
</dbReference>
<evidence type="ECO:0000256" key="7">
    <source>
        <dbReference type="ARBA" id="ARBA00023242"/>
    </source>
</evidence>
<comment type="similarity">
    <text evidence="8 11">Belongs to the archaeal rpoM/eukaryotic RPA12/RPB9/RPC11 RNA polymerase family.</text>
</comment>
<dbReference type="PANTHER" id="PTHR11239:SF12">
    <property type="entry name" value="DNA-DIRECTED RNA POLYMERASE III SUBUNIT RPC10"/>
    <property type="match status" value="1"/>
</dbReference>
<evidence type="ECO:0000256" key="4">
    <source>
        <dbReference type="ARBA" id="ARBA00022771"/>
    </source>
</evidence>
<dbReference type="SUPFAM" id="SSF57783">
    <property type="entry name" value="Zinc beta-ribbon"/>
    <property type="match status" value="1"/>
</dbReference>
<dbReference type="InterPro" id="IPR001222">
    <property type="entry name" value="Znf_TFIIS"/>
</dbReference>
<keyword evidence="14" id="KW-1185">Reference proteome</keyword>
<dbReference type="Proteomes" id="UP000800041">
    <property type="component" value="Unassembled WGS sequence"/>
</dbReference>
<keyword evidence="6 8" id="KW-0804">Transcription</keyword>
<feature type="zinc finger region" description="C4-type" evidence="10">
    <location>
        <begin position="5"/>
        <end position="39"/>
    </location>
</feature>
<reference evidence="13" key="1">
    <citation type="journal article" date="2020" name="Stud. Mycol.">
        <title>101 Dothideomycetes genomes: a test case for predicting lifestyles and emergence of pathogens.</title>
        <authorList>
            <person name="Haridas S."/>
            <person name="Albert R."/>
            <person name="Binder M."/>
            <person name="Bloem J."/>
            <person name="Labutti K."/>
            <person name="Salamov A."/>
            <person name="Andreopoulos B."/>
            <person name="Baker S."/>
            <person name="Barry K."/>
            <person name="Bills G."/>
            <person name="Bluhm B."/>
            <person name="Cannon C."/>
            <person name="Castanera R."/>
            <person name="Culley D."/>
            <person name="Daum C."/>
            <person name="Ezra D."/>
            <person name="Gonzalez J."/>
            <person name="Henrissat B."/>
            <person name="Kuo A."/>
            <person name="Liang C."/>
            <person name="Lipzen A."/>
            <person name="Lutzoni F."/>
            <person name="Magnuson J."/>
            <person name="Mondo S."/>
            <person name="Nolan M."/>
            <person name="Ohm R."/>
            <person name="Pangilinan J."/>
            <person name="Park H.-J."/>
            <person name="Ramirez L."/>
            <person name="Alfaro M."/>
            <person name="Sun H."/>
            <person name="Tritt A."/>
            <person name="Yoshinaga Y."/>
            <person name="Zwiers L.-H."/>
            <person name="Turgeon B."/>
            <person name="Goodwin S."/>
            <person name="Spatafora J."/>
            <person name="Crous P."/>
            <person name="Grigoriev I."/>
        </authorList>
    </citation>
    <scope>NUCLEOTIDE SEQUENCE</scope>
    <source>
        <strain evidence="13">CBS 113979</strain>
    </source>
</reference>
<evidence type="ECO:0000256" key="10">
    <source>
        <dbReference type="PIRSR" id="PIRSR005586-2"/>
    </source>
</evidence>
<feature type="binding site" evidence="9">
    <location>
        <position position="110"/>
    </location>
    <ligand>
        <name>Zn(2+)</name>
        <dbReference type="ChEBI" id="CHEBI:29105"/>
        <label>2</label>
    </ligand>
</feature>
<dbReference type="OrthoDB" id="282152at2759"/>
<keyword evidence="4 10" id="KW-0863">Zinc-finger</keyword>
<dbReference type="PROSITE" id="PS51133">
    <property type="entry name" value="ZF_TFIIS_2"/>
    <property type="match status" value="1"/>
</dbReference>
<evidence type="ECO:0000313" key="14">
    <source>
        <dbReference type="Proteomes" id="UP000800041"/>
    </source>
</evidence>
<evidence type="ECO:0000256" key="2">
    <source>
        <dbReference type="ARBA" id="ARBA00022478"/>
    </source>
</evidence>
<evidence type="ECO:0000256" key="8">
    <source>
        <dbReference type="PIRNR" id="PIRNR005586"/>
    </source>
</evidence>
<dbReference type="FunFam" id="2.20.25.10:FF:000005">
    <property type="entry name" value="DNA-directed RNA polymerase subunit"/>
    <property type="match status" value="1"/>
</dbReference>
<dbReference type="InterPro" id="IPR001529">
    <property type="entry name" value="Zn_ribbon_RPB9"/>
</dbReference>
<dbReference type="EMBL" id="ML977163">
    <property type="protein sequence ID" value="KAF1985309.1"/>
    <property type="molecule type" value="Genomic_DNA"/>
</dbReference>
<feature type="binding site" evidence="9">
    <location>
        <position position="80"/>
    </location>
    <ligand>
        <name>Zn(2+)</name>
        <dbReference type="ChEBI" id="CHEBI:29105"/>
        <label>2</label>
    </ligand>
</feature>
<evidence type="ECO:0000256" key="5">
    <source>
        <dbReference type="ARBA" id="ARBA00022833"/>
    </source>
</evidence>
<comment type="function">
    <text evidence="8">DNA-dependent RNA polymerase catalyzes the transcription of DNA into RNA using the four ribonucleoside triphosphates as substrates.</text>
</comment>
<dbReference type="Pfam" id="PF01096">
    <property type="entry name" value="Zn_ribbon_TFIIS"/>
    <property type="match status" value="1"/>
</dbReference>
<accession>A0A6G1GX28</accession>
<dbReference type="PIRSF" id="PIRSF005586">
    <property type="entry name" value="RNApol_RpoM"/>
    <property type="match status" value="1"/>
</dbReference>
<dbReference type="GO" id="GO:0008270">
    <property type="term" value="F:zinc ion binding"/>
    <property type="evidence" value="ECO:0007669"/>
    <property type="project" value="UniProtKB-KW"/>
</dbReference>
<keyword evidence="5 9" id="KW-0862">Zinc</keyword>